<evidence type="ECO:0000256" key="5">
    <source>
        <dbReference type="ARBA" id="ARBA00022801"/>
    </source>
</evidence>
<comment type="subcellular location">
    <subcellularLocation>
        <location evidence="1">Cytoplasm</location>
    </subcellularLocation>
</comment>
<evidence type="ECO:0000256" key="8">
    <source>
        <dbReference type="ARBA" id="ARBA00049117"/>
    </source>
</evidence>
<dbReference type="InterPro" id="IPR009001">
    <property type="entry name" value="Transl_elong_EF1A/Init_IF2_C"/>
</dbReference>
<dbReference type="GO" id="GO:0006412">
    <property type="term" value="P:translation"/>
    <property type="evidence" value="ECO:0007669"/>
    <property type="project" value="UniProtKB-KW"/>
</dbReference>
<dbReference type="SUPFAM" id="SSF50465">
    <property type="entry name" value="EF-Tu/eEF-1alpha/eIF2-gamma C-terminal domain"/>
    <property type="match status" value="1"/>
</dbReference>
<feature type="compositionally biased region" description="Basic and acidic residues" evidence="9">
    <location>
        <begin position="268"/>
        <end position="279"/>
    </location>
</feature>
<evidence type="ECO:0000256" key="7">
    <source>
        <dbReference type="ARBA" id="ARBA00023134"/>
    </source>
</evidence>
<feature type="compositionally biased region" description="Polar residues" evidence="9">
    <location>
        <begin position="246"/>
        <end position="257"/>
    </location>
</feature>
<reference evidence="11 12" key="2">
    <citation type="submission" date="2018-11" db="EMBL/GenBank/DDBJ databases">
        <authorList>
            <consortium name="Pathogen Informatics"/>
        </authorList>
    </citation>
    <scope>NUCLEOTIDE SEQUENCE [LARGE SCALE GENOMIC DNA]</scope>
</reference>
<organism evidence="13">
    <name type="scientific">Taenia asiatica</name>
    <name type="common">Asian tapeworm</name>
    <dbReference type="NCBI Taxonomy" id="60517"/>
    <lineage>
        <taxon>Eukaryota</taxon>
        <taxon>Metazoa</taxon>
        <taxon>Spiralia</taxon>
        <taxon>Lophotrochozoa</taxon>
        <taxon>Platyhelminthes</taxon>
        <taxon>Cestoda</taxon>
        <taxon>Eucestoda</taxon>
        <taxon>Cyclophyllidea</taxon>
        <taxon>Taeniidae</taxon>
        <taxon>Taenia</taxon>
    </lineage>
</organism>
<evidence type="ECO:0000256" key="9">
    <source>
        <dbReference type="SAM" id="MobiDB-lite"/>
    </source>
</evidence>
<keyword evidence="6" id="KW-0648">Protein biosynthesis</keyword>
<keyword evidence="5" id="KW-0378">Hydrolase</keyword>
<feature type="region of interest" description="Disordered" evidence="9">
    <location>
        <begin position="246"/>
        <end position="289"/>
    </location>
</feature>
<dbReference type="GO" id="GO:0005737">
    <property type="term" value="C:cytoplasm"/>
    <property type="evidence" value="ECO:0007669"/>
    <property type="project" value="UniProtKB-SubCell"/>
</dbReference>
<dbReference type="GO" id="GO:0005525">
    <property type="term" value="F:GTP binding"/>
    <property type="evidence" value="ECO:0007669"/>
    <property type="project" value="UniProtKB-KW"/>
</dbReference>
<comment type="similarity">
    <text evidence="2">Belongs to the TRAFAC class translation factor GTPase superfamily. Classic translation factor GTPase family. EF-Tu/EF-1A subfamily.</text>
</comment>
<dbReference type="Gene3D" id="3.40.50.300">
    <property type="entry name" value="P-loop containing nucleotide triphosphate hydrolases"/>
    <property type="match status" value="1"/>
</dbReference>
<dbReference type="Gene3D" id="2.40.30.10">
    <property type="entry name" value="Translation factors"/>
    <property type="match status" value="2"/>
</dbReference>
<evidence type="ECO:0000313" key="13">
    <source>
        <dbReference type="WBParaSite" id="TASK_0000092301-mRNA-1"/>
    </source>
</evidence>
<dbReference type="Pfam" id="PF22594">
    <property type="entry name" value="GTP-eEF1A_C"/>
    <property type="match status" value="1"/>
</dbReference>
<dbReference type="FunFam" id="3.40.50.300:FF:000204">
    <property type="entry name" value="Translation elongation factor Tu"/>
    <property type="match status" value="1"/>
</dbReference>
<evidence type="ECO:0000313" key="12">
    <source>
        <dbReference type="Proteomes" id="UP000282613"/>
    </source>
</evidence>
<dbReference type="InterPro" id="IPR000795">
    <property type="entry name" value="T_Tr_GTP-bd_dom"/>
</dbReference>
<dbReference type="AlphaFoldDB" id="A0A0R3VUD2"/>
<dbReference type="InterPro" id="IPR027417">
    <property type="entry name" value="P-loop_NTPase"/>
</dbReference>
<dbReference type="PRINTS" id="PR00315">
    <property type="entry name" value="ELONGATNFCT"/>
</dbReference>
<accession>A0A0R3VUD2</accession>
<dbReference type="SUPFAM" id="SSF52540">
    <property type="entry name" value="P-loop containing nucleoside triphosphate hydrolases"/>
    <property type="match status" value="1"/>
</dbReference>
<dbReference type="InterPro" id="IPR054696">
    <property type="entry name" value="GTP-eEF1A_C"/>
</dbReference>
<sequence length="826" mass="88987">MVVLVASLAFFLDYNDYQDLVPSSVEEESSITPGTVFQYFRDADSFHGPDRFLPPSNESLHINASEFPEEDAFANSVSCRQNGGGVDSAVSIEFDNLVLEDVSDSLKGALYSTSSAFQPFGSDGGSNDFAEFDFSSLTKLTESPKLATVSTGSTKQLKPDPSIPLTEGKAKVDVVGSDSTQSCKKISPLGHAFAQSCSSIPQRDLQFLNLLVEIRRPRTFLFLHNPSSPKLPDAFKFDTPPPVQFDSSSDFKISSNVLPKARPKPSKFQRDSHPSKDLGGKPSFELPSGSPLVEAATAATRLPKVASEAKMPTQPSKPIDRSSLLQAYQKKISSGKEKDIINLIVVGHVDAGKSTLMGNVLCQLGHVSEKQLAKYQWEAQKIGKASFAYAWVLDQTSEERSRGITMDIAQIAFETNSKRVVLLDAPGHRDFVPQVIGGAAQADVALLVVNATSGEFETGMELSGGQTQEHARLARLLGVSRLIVAVNKMDTVSWSQSRFEEIRAVMMRMLRTINQTDAIFCPVSGLYGVNLLHSTDTPPERDIQHLAPWYSGPCLLDVIDSLDNVERPVDAPFRFVVSDIFKPIGSSVPIVAGRVVSGAVSAGVNLPTSKIICLPSGQTGSVRSIRSLAAPPGESGGGTGALDIILPFAFAGDQVGLMLSGLDADLALTPGDVICDPDPPLASVTTRLRAKVLIFDIQQPITKGYPVIFYHHCSSVPAVITKLLSATVKDKDCGKKDVVKPRFLLGRCTAEIELTLEAPVCMEIYDTCKPLGRFVLRVGGESIAGGTVTAGRFVLGWRGIYILEALQGGQIYFTFLTGMPFLLTDC</sequence>
<dbReference type="CDD" id="cd04093">
    <property type="entry name" value="HBS1_C_III"/>
    <property type="match status" value="1"/>
</dbReference>
<keyword evidence="3" id="KW-0963">Cytoplasm</keyword>
<dbReference type="CDD" id="cd01883">
    <property type="entry name" value="EF1_alpha"/>
    <property type="match status" value="1"/>
</dbReference>
<proteinExistence type="inferred from homology"/>
<keyword evidence="4" id="KW-0547">Nucleotide-binding</keyword>
<feature type="domain" description="Tr-type G" evidence="10">
    <location>
        <begin position="338"/>
        <end position="569"/>
    </location>
</feature>
<keyword evidence="7" id="KW-0342">GTP-binding</keyword>
<dbReference type="GO" id="GO:0003924">
    <property type="term" value="F:GTPase activity"/>
    <property type="evidence" value="ECO:0007669"/>
    <property type="project" value="InterPro"/>
</dbReference>
<dbReference type="PROSITE" id="PS51722">
    <property type="entry name" value="G_TR_2"/>
    <property type="match status" value="1"/>
</dbReference>
<protein>
    <submittedName>
        <fullName evidence="13">Tr-type G domain-containing protein</fullName>
    </submittedName>
</protein>
<dbReference type="InterPro" id="IPR009000">
    <property type="entry name" value="Transl_B-barrel_sf"/>
</dbReference>
<reference evidence="13" key="1">
    <citation type="submission" date="2017-02" db="UniProtKB">
        <authorList>
            <consortium name="WormBaseParasite"/>
        </authorList>
    </citation>
    <scope>IDENTIFICATION</scope>
</reference>
<comment type="catalytic activity">
    <reaction evidence="8">
        <text>GTP + H2O = GDP + phosphate + H(+)</text>
        <dbReference type="Rhea" id="RHEA:19669"/>
        <dbReference type="ChEBI" id="CHEBI:15377"/>
        <dbReference type="ChEBI" id="CHEBI:15378"/>
        <dbReference type="ChEBI" id="CHEBI:37565"/>
        <dbReference type="ChEBI" id="CHEBI:43474"/>
        <dbReference type="ChEBI" id="CHEBI:58189"/>
    </reaction>
    <physiologicalReaction direction="left-to-right" evidence="8">
        <dbReference type="Rhea" id="RHEA:19670"/>
    </physiologicalReaction>
</comment>
<dbReference type="Proteomes" id="UP000282613">
    <property type="component" value="Unassembled WGS sequence"/>
</dbReference>
<dbReference type="InterPro" id="IPR050100">
    <property type="entry name" value="TRAFAC_GTPase_members"/>
</dbReference>
<dbReference type="OrthoDB" id="342024at2759"/>
<dbReference type="Pfam" id="PF00009">
    <property type="entry name" value="GTP_EFTU"/>
    <property type="match status" value="1"/>
</dbReference>
<evidence type="ECO:0000256" key="6">
    <source>
        <dbReference type="ARBA" id="ARBA00022917"/>
    </source>
</evidence>
<dbReference type="STRING" id="60517.A0A0R3VUD2"/>
<dbReference type="SUPFAM" id="SSF50447">
    <property type="entry name" value="Translation proteins"/>
    <property type="match status" value="1"/>
</dbReference>
<name>A0A0R3VUD2_TAEAS</name>
<keyword evidence="12" id="KW-1185">Reference proteome</keyword>
<evidence type="ECO:0000313" key="11">
    <source>
        <dbReference type="EMBL" id="VDK22173.1"/>
    </source>
</evidence>
<dbReference type="PANTHER" id="PTHR23115">
    <property type="entry name" value="TRANSLATION FACTOR"/>
    <property type="match status" value="1"/>
</dbReference>
<dbReference type="EMBL" id="UYRS01000162">
    <property type="protein sequence ID" value="VDK22173.1"/>
    <property type="molecule type" value="Genomic_DNA"/>
</dbReference>
<dbReference type="WBParaSite" id="TASK_0000092301-mRNA-1">
    <property type="protein sequence ID" value="TASK_0000092301-mRNA-1"/>
    <property type="gene ID" value="TASK_0000092301"/>
</dbReference>
<evidence type="ECO:0000256" key="1">
    <source>
        <dbReference type="ARBA" id="ARBA00004496"/>
    </source>
</evidence>
<evidence type="ECO:0000259" key="10">
    <source>
        <dbReference type="PROSITE" id="PS51722"/>
    </source>
</evidence>
<evidence type="ECO:0000256" key="2">
    <source>
        <dbReference type="ARBA" id="ARBA00007249"/>
    </source>
</evidence>
<gene>
    <name evidence="11" type="ORF">TASK_LOCUS924</name>
</gene>
<evidence type="ECO:0000256" key="3">
    <source>
        <dbReference type="ARBA" id="ARBA00022490"/>
    </source>
</evidence>
<evidence type="ECO:0000256" key="4">
    <source>
        <dbReference type="ARBA" id="ARBA00022741"/>
    </source>
</evidence>